<keyword evidence="3" id="KW-0378">Hydrolase</keyword>
<keyword evidence="8" id="KW-1185">Reference proteome</keyword>
<accession>A0A3P3F3Z7</accession>
<evidence type="ECO:0000256" key="4">
    <source>
        <dbReference type="ARBA" id="ARBA00022833"/>
    </source>
</evidence>
<dbReference type="GO" id="GO:0006508">
    <property type="term" value="P:proteolysis"/>
    <property type="evidence" value="ECO:0007669"/>
    <property type="project" value="UniProtKB-KW"/>
</dbReference>
<dbReference type="Proteomes" id="UP000273786">
    <property type="component" value="Unassembled WGS sequence"/>
</dbReference>
<evidence type="ECO:0000256" key="2">
    <source>
        <dbReference type="ARBA" id="ARBA00022723"/>
    </source>
</evidence>
<protein>
    <recommendedName>
        <fullName evidence="6">JAB domain-containing protein</fullName>
    </recommendedName>
</protein>
<dbReference type="GO" id="GO:0008237">
    <property type="term" value="F:metallopeptidase activity"/>
    <property type="evidence" value="ECO:0007669"/>
    <property type="project" value="UniProtKB-KW"/>
</dbReference>
<dbReference type="SUPFAM" id="SSF102712">
    <property type="entry name" value="JAB1/MPN domain"/>
    <property type="match status" value="1"/>
</dbReference>
<evidence type="ECO:0000313" key="8">
    <source>
        <dbReference type="Proteomes" id="UP000273786"/>
    </source>
</evidence>
<evidence type="ECO:0000259" key="6">
    <source>
        <dbReference type="Pfam" id="PF14464"/>
    </source>
</evidence>
<keyword evidence="5" id="KW-0482">Metalloprotease</keyword>
<dbReference type="OrthoDB" id="7848394at2"/>
<dbReference type="GO" id="GO:0046872">
    <property type="term" value="F:metal ion binding"/>
    <property type="evidence" value="ECO:0007669"/>
    <property type="project" value="UniProtKB-KW"/>
</dbReference>
<evidence type="ECO:0000256" key="5">
    <source>
        <dbReference type="ARBA" id="ARBA00023049"/>
    </source>
</evidence>
<evidence type="ECO:0000256" key="1">
    <source>
        <dbReference type="ARBA" id="ARBA00022670"/>
    </source>
</evidence>
<dbReference type="AlphaFoldDB" id="A0A3P3F3Z7"/>
<organism evidence="7 8">
    <name type="scientific">Mesorhizobium tamadayense</name>
    <dbReference type="NCBI Taxonomy" id="425306"/>
    <lineage>
        <taxon>Bacteria</taxon>
        <taxon>Pseudomonadati</taxon>
        <taxon>Pseudomonadota</taxon>
        <taxon>Alphaproteobacteria</taxon>
        <taxon>Hyphomicrobiales</taxon>
        <taxon>Phyllobacteriaceae</taxon>
        <taxon>Mesorhizobium</taxon>
    </lineage>
</organism>
<dbReference type="RefSeq" id="WP_125005655.1">
    <property type="nucleotide sequence ID" value="NZ_RQXT01000056.1"/>
</dbReference>
<reference evidence="7 8" key="1">
    <citation type="submission" date="2018-11" db="EMBL/GenBank/DDBJ databases">
        <title>the genome of Mesorhizobium tamadayense DSM 28320.</title>
        <authorList>
            <person name="Gao J."/>
        </authorList>
    </citation>
    <scope>NUCLEOTIDE SEQUENCE [LARGE SCALE GENOMIC DNA]</scope>
    <source>
        <strain evidence="7 8">DSM 28320</strain>
    </source>
</reference>
<comment type="caution">
    <text evidence="7">The sequence shown here is derived from an EMBL/GenBank/DDBJ whole genome shotgun (WGS) entry which is preliminary data.</text>
</comment>
<name>A0A3P3F3Z7_9HYPH</name>
<dbReference type="Pfam" id="PF14464">
    <property type="entry name" value="Prok-JAB"/>
    <property type="match status" value="1"/>
</dbReference>
<dbReference type="Gene3D" id="3.40.140.10">
    <property type="entry name" value="Cytidine Deaminase, domain 2"/>
    <property type="match status" value="1"/>
</dbReference>
<gene>
    <name evidence="7" type="ORF">EH240_30820</name>
</gene>
<dbReference type="InterPro" id="IPR028090">
    <property type="entry name" value="JAB_dom_prok"/>
</dbReference>
<keyword evidence="2" id="KW-0479">Metal-binding</keyword>
<proteinExistence type="predicted"/>
<keyword evidence="4" id="KW-0862">Zinc</keyword>
<keyword evidence="1" id="KW-0645">Protease</keyword>
<feature type="domain" description="JAB" evidence="6">
    <location>
        <begin position="10"/>
        <end position="126"/>
    </location>
</feature>
<dbReference type="EMBL" id="RQXT01000056">
    <property type="protein sequence ID" value="RRH92936.1"/>
    <property type="molecule type" value="Genomic_DNA"/>
</dbReference>
<evidence type="ECO:0000256" key="3">
    <source>
        <dbReference type="ARBA" id="ARBA00022801"/>
    </source>
</evidence>
<sequence length="156" mass="17583">MKVALAADQTERLLAALERAGVKEIGGQLFGEQLAPSDFRVTELTVQSRPGTFARFIVDLLQAAKDSIRFFDRTEHRYTRYNYIGEWHSHPSFAVHPSGTDAATMRQLVQDAQFAGTFAVLMIVRLDAETLTSGAWVFDPQGNERRVLLEVELERQ</sequence>
<evidence type="ECO:0000313" key="7">
    <source>
        <dbReference type="EMBL" id="RRH92936.1"/>
    </source>
</evidence>